<dbReference type="EMBL" id="MFNE01000008">
    <property type="protein sequence ID" value="OGG96866.1"/>
    <property type="molecule type" value="Genomic_DNA"/>
</dbReference>
<dbReference type="AlphaFoldDB" id="A0A1F6GFI2"/>
<protein>
    <recommendedName>
        <fullName evidence="3">Cytidylate kinase</fullName>
    </recommendedName>
</protein>
<dbReference type="Proteomes" id="UP000178449">
    <property type="component" value="Unassembled WGS sequence"/>
</dbReference>
<evidence type="ECO:0000313" key="1">
    <source>
        <dbReference type="EMBL" id="OGG96866.1"/>
    </source>
</evidence>
<evidence type="ECO:0000313" key="2">
    <source>
        <dbReference type="Proteomes" id="UP000178449"/>
    </source>
</evidence>
<reference evidence="1 2" key="1">
    <citation type="journal article" date="2016" name="Nat. Commun.">
        <title>Thousands of microbial genomes shed light on interconnected biogeochemical processes in an aquifer system.</title>
        <authorList>
            <person name="Anantharaman K."/>
            <person name="Brown C.T."/>
            <person name="Hug L.A."/>
            <person name="Sharon I."/>
            <person name="Castelle C.J."/>
            <person name="Probst A.J."/>
            <person name="Thomas B.C."/>
            <person name="Singh A."/>
            <person name="Wilkins M.J."/>
            <person name="Karaoz U."/>
            <person name="Brodie E.L."/>
            <person name="Williams K.H."/>
            <person name="Hubbard S.S."/>
            <person name="Banfield J.F."/>
        </authorList>
    </citation>
    <scope>NUCLEOTIDE SEQUENCE [LARGE SCALE GENOMIC DNA]</scope>
</reference>
<name>A0A1F6GFI2_9PROT</name>
<evidence type="ECO:0008006" key="3">
    <source>
        <dbReference type="Google" id="ProtNLM"/>
    </source>
</evidence>
<accession>A0A1F6GFI2</accession>
<comment type="caution">
    <text evidence="1">The sequence shown here is derived from an EMBL/GenBank/DDBJ whole genome shotgun (WGS) entry which is preliminary data.</text>
</comment>
<dbReference type="STRING" id="1817772.A2527_00360"/>
<sequence>MTDDSKALDQTIKAWLEQQREKALKEAETENRIMSSRSITISREFGCEGFPLAVAIKELLDDISGDTWTIFDSNLIEKLEAEYDLTKEFLEHLGDKAAAVDRLKAMLSRQWSKGNEDKYKRIADTLFSVASAGHAIIVGRGGSVITAELPNCFHFRLIAPLEYRINSFKTRTVCTLEEATQAIAESDQNRRQFFMDFLGADLSDPQHYHAVFNTKRAKISSIARSIVNLVGF</sequence>
<dbReference type="Gene3D" id="3.40.50.300">
    <property type="entry name" value="P-loop containing nucleotide triphosphate hydrolases"/>
    <property type="match status" value="1"/>
</dbReference>
<proteinExistence type="predicted"/>
<dbReference type="InterPro" id="IPR027417">
    <property type="entry name" value="P-loop_NTPase"/>
</dbReference>
<dbReference type="Pfam" id="PF13189">
    <property type="entry name" value="Cytidylate_kin2"/>
    <property type="match status" value="1"/>
</dbReference>
<gene>
    <name evidence="1" type="ORF">A2527_00360</name>
</gene>
<organism evidence="1 2">
    <name type="scientific">Candidatus Lambdaproteobacteria bacterium RIFOXYD2_FULL_50_16</name>
    <dbReference type="NCBI Taxonomy" id="1817772"/>
    <lineage>
        <taxon>Bacteria</taxon>
        <taxon>Pseudomonadati</taxon>
        <taxon>Pseudomonadota</taxon>
        <taxon>Candidatus Lambdaproteobacteria</taxon>
    </lineage>
</organism>